<organism evidence="1 2">
    <name type="scientific">Rhabditophanes sp. KR3021</name>
    <dbReference type="NCBI Taxonomy" id="114890"/>
    <lineage>
        <taxon>Eukaryota</taxon>
        <taxon>Metazoa</taxon>
        <taxon>Ecdysozoa</taxon>
        <taxon>Nematoda</taxon>
        <taxon>Chromadorea</taxon>
        <taxon>Rhabditida</taxon>
        <taxon>Tylenchina</taxon>
        <taxon>Panagrolaimomorpha</taxon>
        <taxon>Strongyloidoidea</taxon>
        <taxon>Alloionematidae</taxon>
        <taxon>Rhabditophanes</taxon>
    </lineage>
</organism>
<name>A0AC35TK81_9BILA</name>
<dbReference type="WBParaSite" id="RSKR_0000143800.1">
    <property type="protein sequence ID" value="RSKR_0000143800.1"/>
    <property type="gene ID" value="RSKR_0000143800"/>
</dbReference>
<reference evidence="2" key="1">
    <citation type="submission" date="2016-11" db="UniProtKB">
        <authorList>
            <consortium name="WormBaseParasite"/>
        </authorList>
    </citation>
    <scope>IDENTIFICATION</scope>
    <source>
        <strain evidence="2">KR3021</strain>
    </source>
</reference>
<proteinExistence type="predicted"/>
<evidence type="ECO:0000313" key="1">
    <source>
        <dbReference type="Proteomes" id="UP000095286"/>
    </source>
</evidence>
<evidence type="ECO:0000313" key="2">
    <source>
        <dbReference type="WBParaSite" id="RSKR_0000143800.1"/>
    </source>
</evidence>
<accession>A0AC35TK81</accession>
<protein>
    <submittedName>
        <fullName evidence="2">Legumain</fullName>
    </submittedName>
</protein>
<dbReference type="Proteomes" id="UP000095286">
    <property type="component" value="Unplaced"/>
</dbReference>
<sequence length="430" mass="49117">MDFDAFFDVKNDTSNIWALLVAGSNSWYNYRHQADVSNAYHVIRDHGVSEDHIVTMMFNDIANHPNNPFPGKIFNSPDKEDVYEGVKIDYEGNDVNPSNFFAILKGQKDKIVGGNGKVIESTKKDKIFIFFSDHGATGLISMPQGIITAEEISEAHNYLHQNGLYSSLVWYLEACESGSMFESLKSDMNIYALTAANSHESSWGCYCDNKLKLPCLGDTFSVSWIMDSKKENLEVETLDDQYEIVKKLTNQSHVCKFGNFSIGHEHVAEFQGHKKSFKNSKPINFHRFKHELNKGSMPSRDIPLLLLQKELLEAQNHADSVDLSRQISKIESKRQYMDRYIHKIVKRLIHDPNNRQAVLENHPLNGIKQLKCHDVVSKFYHHNCFNLNRNPYAMKYVYVLANICDMNIPSEIIINGLSEVCGTVRITNIL</sequence>